<accession>A0ABS5QZR7</accession>
<evidence type="ECO:0000313" key="4">
    <source>
        <dbReference type="EMBL" id="MBS9338606.1"/>
    </source>
</evidence>
<organism evidence="4 5">
    <name type="scientific">Fructobacillus broussonetiae</name>
    <dbReference type="NCBI Taxonomy" id="2713173"/>
    <lineage>
        <taxon>Bacteria</taxon>
        <taxon>Bacillati</taxon>
        <taxon>Bacillota</taxon>
        <taxon>Bacilli</taxon>
        <taxon>Lactobacillales</taxon>
        <taxon>Lactobacillaceae</taxon>
        <taxon>Fructobacillus</taxon>
    </lineage>
</organism>
<evidence type="ECO:0000256" key="1">
    <source>
        <dbReference type="SAM" id="MobiDB-lite"/>
    </source>
</evidence>
<feature type="compositionally biased region" description="Polar residues" evidence="1">
    <location>
        <begin position="348"/>
        <end position="370"/>
    </location>
</feature>
<feature type="region of interest" description="Disordered" evidence="1">
    <location>
        <begin position="263"/>
        <end position="383"/>
    </location>
</feature>
<keyword evidence="2" id="KW-0812">Transmembrane</keyword>
<feature type="domain" description="Mub B2-like" evidence="3">
    <location>
        <begin position="206"/>
        <end position="310"/>
    </location>
</feature>
<dbReference type="Proteomes" id="UP001519504">
    <property type="component" value="Unassembled WGS sequence"/>
</dbReference>
<sequence length="418" mass="46009">MRQNNRFLKDVTKKKIFEGLKATWAVLAFVLLVLAGGIAVHATMKGKVVSHTKMMVNAGTSPVVKNQVVTIDPSKGIPQGLQKSDFYKTYTRTIHFKDADNPNGADVATAITQSINLVRWATYDETAHKVDNWGVYALEENGNPVGGTSAFDEVAVPDLSSKKLINPSMQKVEKQAVVTKDVQFNDPGETVNVTYQHQTRPVTPADNADTKRTVTRTINFVDGDKNNSPLGSVTQSVQFERDATDFDAYTNQIVYGSWKTTSDAKDWPAFTAPDKTADGFKKDPENAQVPEQSVTADSKNETITVVYHHDKPDKPVVPVNPVNPPKPKPVNPPKPQPFNPAKPVNPGTPAQPSNNQNNTPSVAPSKNQSTRKNDYMTMQKPLTLPNTGRKRFVKTGLLSTFIVLVLVGITYFFTEKHH</sequence>
<feature type="compositionally biased region" description="Pro residues" evidence="1">
    <location>
        <begin position="321"/>
        <end position="340"/>
    </location>
</feature>
<reference evidence="4 5" key="1">
    <citation type="submission" date="2020-02" db="EMBL/GenBank/DDBJ databases">
        <title>Fructobacillus sp. isolated from paper mulberry of Taiwan.</title>
        <authorList>
            <person name="Lin S.-T."/>
        </authorList>
    </citation>
    <scope>NUCLEOTIDE SEQUENCE [LARGE SCALE GENOMIC DNA]</scope>
    <source>
        <strain evidence="4 5">M2-14</strain>
    </source>
</reference>
<protein>
    <recommendedName>
        <fullName evidence="3">Mub B2-like domain-containing protein</fullName>
    </recommendedName>
</protein>
<name>A0ABS5QZR7_9LACO</name>
<dbReference type="Gene3D" id="2.60.40.4300">
    <property type="match status" value="2"/>
</dbReference>
<dbReference type="RefSeq" id="WP_213808888.1">
    <property type="nucleotide sequence ID" value="NZ_JAAMFK010000003.1"/>
</dbReference>
<feature type="transmembrane region" description="Helical" evidence="2">
    <location>
        <begin position="392"/>
        <end position="413"/>
    </location>
</feature>
<dbReference type="EMBL" id="JAAMFK010000003">
    <property type="protein sequence ID" value="MBS9338606.1"/>
    <property type="molecule type" value="Genomic_DNA"/>
</dbReference>
<gene>
    <name evidence="4" type="ORF">G6R29_03025</name>
</gene>
<evidence type="ECO:0000259" key="3">
    <source>
        <dbReference type="Pfam" id="PF17966"/>
    </source>
</evidence>
<dbReference type="Pfam" id="PF17966">
    <property type="entry name" value="Muc_B2"/>
    <property type="match status" value="1"/>
</dbReference>
<proteinExistence type="predicted"/>
<evidence type="ECO:0000256" key="2">
    <source>
        <dbReference type="SAM" id="Phobius"/>
    </source>
</evidence>
<keyword evidence="2" id="KW-0472">Membrane</keyword>
<feature type="compositionally biased region" description="Basic and acidic residues" evidence="1">
    <location>
        <begin position="275"/>
        <end position="285"/>
    </location>
</feature>
<evidence type="ECO:0000313" key="5">
    <source>
        <dbReference type="Proteomes" id="UP001519504"/>
    </source>
</evidence>
<dbReference type="InterPro" id="IPR041495">
    <property type="entry name" value="Mub_B2"/>
</dbReference>
<keyword evidence="2" id="KW-1133">Transmembrane helix</keyword>
<feature type="transmembrane region" description="Helical" evidence="2">
    <location>
        <begin position="22"/>
        <end position="44"/>
    </location>
</feature>
<feature type="compositionally biased region" description="Polar residues" evidence="1">
    <location>
        <begin position="289"/>
        <end position="303"/>
    </location>
</feature>
<keyword evidence="5" id="KW-1185">Reference proteome</keyword>
<comment type="caution">
    <text evidence="4">The sequence shown here is derived from an EMBL/GenBank/DDBJ whole genome shotgun (WGS) entry which is preliminary data.</text>
</comment>